<keyword evidence="1" id="KW-0869">Chloride channel</keyword>
<dbReference type="GO" id="GO:0005254">
    <property type="term" value="F:chloride channel activity"/>
    <property type="evidence" value="ECO:0007669"/>
    <property type="project" value="UniProtKB-KW"/>
</dbReference>
<dbReference type="GO" id="GO:0005886">
    <property type="term" value="C:plasma membrane"/>
    <property type="evidence" value="ECO:0007669"/>
    <property type="project" value="UniProtKB-SubCell"/>
</dbReference>
<keyword evidence="1" id="KW-0813">Transport</keyword>
<comment type="function">
    <text evidence="1">Forms chloride channels.</text>
</comment>
<evidence type="ECO:0000313" key="2">
    <source>
        <dbReference type="EMBL" id="CAH2211521.1"/>
    </source>
</evidence>
<sequence>MLPKYGLVDSTRLRLAGFLTMFSSTFEASDILIALNRDNLENFVVLAGIQTRPDKSEAGLLTTRLSQLPSNVHAYVPQPYNLFLQVVTLSLYTYFVAALMGRQLVPPADGSTSKYEPDVYFPLFTALQ</sequence>
<name>A0A8S4QIU6_9NEOP</name>
<reference evidence="2" key="1">
    <citation type="submission" date="2022-03" db="EMBL/GenBank/DDBJ databases">
        <authorList>
            <person name="Lindestad O."/>
        </authorList>
    </citation>
    <scope>NUCLEOTIDE SEQUENCE</scope>
</reference>
<protein>
    <recommendedName>
        <fullName evidence="1">Bestrophin homolog</fullName>
    </recommendedName>
</protein>
<keyword evidence="1" id="KW-1003">Cell membrane</keyword>
<feature type="non-terminal residue" evidence="2">
    <location>
        <position position="128"/>
    </location>
</feature>
<dbReference type="GO" id="GO:0034707">
    <property type="term" value="C:chloride channel complex"/>
    <property type="evidence" value="ECO:0007669"/>
    <property type="project" value="UniProtKB-KW"/>
</dbReference>
<comment type="similarity">
    <text evidence="1">Belongs to the anion channel-forming bestrophin (TC 1.A.46) family. Calcium-sensitive chloride channel subfamily.</text>
</comment>
<organism evidence="2 3">
    <name type="scientific">Pararge aegeria aegeria</name>
    <dbReference type="NCBI Taxonomy" id="348720"/>
    <lineage>
        <taxon>Eukaryota</taxon>
        <taxon>Metazoa</taxon>
        <taxon>Ecdysozoa</taxon>
        <taxon>Arthropoda</taxon>
        <taxon>Hexapoda</taxon>
        <taxon>Insecta</taxon>
        <taxon>Pterygota</taxon>
        <taxon>Neoptera</taxon>
        <taxon>Endopterygota</taxon>
        <taxon>Lepidoptera</taxon>
        <taxon>Glossata</taxon>
        <taxon>Ditrysia</taxon>
        <taxon>Papilionoidea</taxon>
        <taxon>Nymphalidae</taxon>
        <taxon>Satyrinae</taxon>
        <taxon>Satyrini</taxon>
        <taxon>Parargina</taxon>
        <taxon>Pararge</taxon>
    </lineage>
</organism>
<dbReference type="EMBL" id="CAKXAJ010010643">
    <property type="protein sequence ID" value="CAH2211521.1"/>
    <property type="molecule type" value="Genomic_DNA"/>
</dbReference>
<keyword evidence="1" id="KW-0868">Chloride</keyword>
<dbReference type="Proteomes" id="UP000838756">
    <property type="component" value="Unassembled WGS sequence"/>
</dbReference>
<keyword evidence="1" id="KW-0407">Ion channel</keyword>
<comment type="caution">
    <text evidence="2">The sequence shown here is derived from an EMBL/GenBank/DDBJ whole genome shotgun (WGS) entry which is preliminary data.</text>
</comment>
<dbReference type="AlphaFoldDB" id="A0A8S4QIU6"/>
<dbReference type="OrthoDB" id="201595at2759"/>
<evidence type="ECO:0000256" key="1">
    <source>
        <dbReference type="RuleBase" id="RU363126"/>
    </source>
</evidence>
<comment type="subcellular location">
    <subcellularLocation>
        <location evidence="1">Cell membrane</location>
        <topology evidence="1">Multi-pass membrane protein</topology>
    </subcellularLocation>
</comment>
<keyword evidence="1" id="KW-0406">Ion transport</keyword>
<accession>A0A8S4QIU6</accession>
<gene>
    <name evidence="2" type="primary">jg26283</name>
    <name evidence="2" type="ORF">PAEG_LOCUS3336</name>
</gene>
<evidence type="ECO:0000313" key="3">
    <source>
        <dbReference type="Proteomes" id="UP000838756"/>
    </source>
</evidence>
<proteinExistence type="inferred from homology"/>
<keyword evidence="3" id="KW-1185">Reference proteome</keyword>
<dbReference type="Pfam" id="PF01062">
    <property type="entry name" value="Bestrophin"/>
    <property type="match status" value="1"/>
</dbReference>
<keyword evidence="1" id="KW-0472">Membrane</keyword>
<dbReference type="InterPro" id="IPR021134">
    <property type="entry name" value="Bestrophin-like"/>
</dbReference>